<gene>
    <name evidence="10" type="ORF">ENN51_05120</name>
</gene>
<dbReference type="Pfam" id="PF02771">
    <property type="entry name" value="Acyl-CoA_dh_N"/>
    <property type="match status" value="1"/>
</dbReference>
<dbReference type="FunFam" id="2.40.110.10:FF:000001">
    <property type="entry name" value="Acyl-CoA dehydrogenase, mitochondrial"/>
    <property type="match status" value="1"/>
</dbReference>
<dbReference type="GO" id="GO:0050660">
    <property type="term" value="F:flavin adenine dinucleotide binding"/>
    <property type="evidence" value="ECO:0007669"/>
    <property type="project" value="InterPro"/>
</dbReference>
<dbReference type="SUPFAM" id="SSF56645">
    <property type="entry name" value="Acyl-CoA dehydrogenase NM domain-like"/>
    <property type="match status" value="1"/>
</dbReference>
<dbReference type="GO" id="GO:0003995">
    <property type="term" value="F:acyl-CoA dehydrogenase activity"/>
    <property type="evidence" value="ECO:0007669"/>
    <property type="project" value="InterPro"/>
</dbReference>
<feature type="domain" description="Acyl-CoA oxidase/dehydrogenase middle" evidence="8">
    <location>
        <begin position="120"/>
        <end position="215"/>
    </location>
</feature>
<dbReference type="Proteomes" id="UP000885672">
    <property type="component" value="Unassembled WGS sequence"/>
</dbReference>
<reference evidence="10" key="1">
    <citation type="journal article" date="2020" name="mSystems">
        <title>Genome- and Community-Level Interaction Insights into Carbon Utilization and Element Cycling Functions of Hydrothermarchaeota in Hydrothermal Sediment.</title>
        <authorList>
            <person name="Zhou Z."/>
            <person name="Liu Y."/>
            <person name="Xu W."/>
            <person name="Pan J."/>
            <person name="Luo Z.H."/>
            <person name="Li M."/>
        </authorList>
    </citation>
    <scope>NUCLEOTIDE SEQUENCE [LARGE SCALE GENOMIC DNA]</scope>
    <source>
        <strain evidence="10">SpSt-1182</strain>
    </source>
</reference>
<proteinExistence type="inferred from homology"/>
<dbReference type="PROSITE" id="PS00072">
    <property type="entry name" value="ACYL_COA_DH_1"/>
    <property type="match status" value="1"/>
</dbReference>
<comment type="similarity">
    <text evidence="2 6">Belongs to the acyl-CoA dehydrogenase family.</text>
</comment>
<comment type="caution">
    <text evidence="10">The sequence shown here is derived from an EMBL/GenBank/DDBJ whole genome shotgun (WGS) entry which is preliminary data.</text>
</comment>
<evidence type="ECO:0000259" key="8">
    <source>
        <dbReference type="Pfam" id="PF02770"/>
    </source>
</evidence>
<dbReference type="Gene3D" id="1.10.540.10">
    <property type="entry name" value="Acyl-CoA dehydrogenase/oxidase, N-terminal domain"/>
    <property type="match status" value="1"/>
</dbReference>
<dbReference type="Pfam" id="PF00441">
    <property type="entry name" value="Acyl-CoA_dh_1"/>
    <property type="match status" value="1"/>
</dbReference>
<dbReference type="InterPro" id="IPR013786">
    <property type="entry name" value="AcylCoA_DH/ox_N"/>
</dbReference>
<dbReference type="SUPFAM" id="SSF47203">
    <property type="entry name" value="Acyl-CoA dehydrogenase C-terminal domain-like"/>
    <property type="match status" value="1"/>
</dbReference>
<dbReference type="InterPro" id="IPR046373">
    <property type="entry name" value="Acyl-CoA_Oxase/DH_mid-dom_sf"/>
</dbReference>
<protein>
    <submittedName>
        <fullName evidence="10">Acyl-CoA dehydrogenase</fullName>
    </submittedName>
</protein>
<dbReference type="FunFam" id="1.10.540.10:FF:000002">
    <property type="entry name" value="Acyl-CoA dehydrogenase FadE19"/>
    <property type="match status" value="1"/>
</dbReference>
<evidence type="ECO:0000259" key="7">
    <source>
        <dbReference type="Pfam" id="PF00441"/>
    </source>
</evidence>
<dbReference type="PANTHER" id="PTHR43884:SF12">
    <property type="entry name" value="ISOVALERYL-COA DEHYDROGENASE, MITOCHONDRIAL-RELATED"/>
    <property type="match status" value="1"/>
</dbReference>
<evidence type="ECO:0000256" key="1">
    <source>
        <dbReference type="ARBA" id="ARBA00001974"/>
    </source>
</evidence>
<evidence type="ECO:0000256" key="3">
    <source>
        <dbReference type="ARBA" id="ARBA00022630"/>
    </source>
</evidence>
<evidence type="ECO:0000256" key="5">
    <source>
        <dbReference type="ARBA" id="ARBA00023002"/>
    </source>
</evidence>
<name>A0A7V0XFH1_UNCW3</name>
<dbReference type="InterPro" id="IPR009075">
    <property type="entry name" value="AcylCo_DH/oxidase_C"/>
</dbReference>
<dbReference type="InterPro" id="IPR006091">
    <property type="entry name" value="Acyl-CoA_Oxase/DH_mid-dom"/>
</dbReference>
<evidence type="ECO:0000256" key="2">
    <source>
        <dbReference type="ARBA" id="ARBA00009347"/>
    </source>
</evidence>
<dbReference type="PIRSF" id="PIRSF016578">
    <property type="entry name" value="HsaA"/>
    <property type="match status" value="1"/>
</dbReference>
<evidence type="ECO:0000313" key="10">
    <source>
        <dbReference type="EMBL" id="HDQ99650.1"/>
    </source>
</evidence>
<dbReference type="PANTHER" id="PTHR43884">
    <property type="entry name" value="ACYL-COA DEHYDROGENASE"/>
    <property type="match status" value="1"/>
</dbReference>
<feature type="domain" description="Acyl-CoA dehydrogenase/oxidase C-terminal" evidence="7">
    <location>
        <begin position="228"/>
        <end position="369"/>
    </location>
</feature>
<evidence type="ECO:0000256" key="4">
    <source>
        <dbReference type="ARBA" id="ARBA00022827"/>
    </source>
</evidence>
<keyword evidence="4 6" id="KW-0274">FAD</keyword>
<dbReference type="InterPro" id="IPR036250">
    <property type="entry name" value="AcylCo_DH-like_C"/>
</dbReference>
<evidence type="ECO:0000256" key="6">
    <source>
        <dbReference type="RuleBase" id="RU362125"/>
    </source>
</evidence>
<comment type="cofactor">
    <cofactor evidence="1 6">
        <name>FAD</name>
        <dbReference type="ChEBI" id="CHEBI:57692"/>
    </cofactor>
</comment>
<dbReference type="InterPro" id="IPR006089">
    <property type="entry name" value="Acyl-CoA_DH_CS"/>
</dbReference>
<keyword evidence="3 6" id="KW-0285">Flavoprotein</keyword>
<dbReference type="Pfam" id="PF02770">
    <property type="entry name" value="Acyl-CoA_dh_M"/>
    <property type="match status" value="1"/>
</dbReference>
<evidence type="ECO:0000259" key="9">
    <source>
        <dbReference type="Pfam" id="PF02771"/>
    </source>
</evidence>
<dbReference type="EMBL" id="DSBX01000198">
    <property type="protein sequence ID" value="HDQ99650.1"/>
    <property type="molecule type" value="Genomic_DNA"/>
</dbReference>
<dbReference type="Gene3D" id="1.20.140.10">
    <property type="entry name" value="Butyryl-CoA Dehydrogenase, subunit A, domain 3"/>
    <property type="match status" value="1"/>
</dbReference>
<dbReference type="InterPro" id="IPR009100">
    <property type="entry name" value="AcylCoA_DH/oxidase_NM_dom_sf"/>
</dbReference>
<feature type="domain" description="Acyl-CoA dehydrogenase/oxidase N-terminal" evidence="9">
    <location>
        <begin position="5"/>
        <end position="116"/>
    </location>
</feature>
<keyword evidence="5 6" id="KW-0560">Oxidoreductase</keyword>
<dbReference type="AlphaFoldDB" id="A0A7V0XFH1"/>
<sequence>MILSKQHADFRAELRKFSREVVRCGARVCDEQGEFVDGNVKAMAERGYLGIPWPKELGGMGRDYLSYAIAVEEISRVCASTGITIAAHTSLGTYPIYKFGTPAQKEKYIPRLARGEYLGSFGLTEPNAGSDAASVETTAKKTEDGYLINGSKRFITSASYAGTVIVAASLDRSLGRKGVTCFIVETGTPGFSVASEENKLGLRGSNTVELAFEDMLVPADSVLGKEYEGYRIFMETLDGGRISIGAFCLGMAQGALDALARWAAGCGRLSQMASARLSDVATEVEAARLLVYNAAQYKDADVRADKECAFAKLYASEVAVRAAGTAMDVIGRPALTPEFDVARIYRDAKLGEIGEGTSEVMRMIIAKEVLSDIAAEQQEER</sequence>
<organism evidence="10">
    <name type="scientific">candidate division WOR-3 bacterium</name>
    <dbReference type="NCBI Taxonomy" id="2052148"/>
    <lineage>
        <taxon>Bacteria</taxon>
        <taxon>Bacteria division WOR-3</taxon>
    </lineage>
</organism>
<dbReference type="Gene3D" id="2.40.110.10">
    <property type="entry name" value="Butyryl-CoA Dehydrogenase, subunit A, domain 2"/>
    <property type="match status" value="1"/>
</dbReference>
<accession>A0A7V0XFH1</accession>
<dbReference type="InterPro" id="IPR037069">
    <property type="entry name" value="AcylCoA_DH/ox_N_sf"/>
</dbReference>